<name>A0ABW8YCA8_9FLAO</name>
<evidence type="ECO:0000256" key="1">
    <source>
        <dbReference type="SAM" id="MobiDB-lite"/>
    </source>
</evidence>
<proteinExistence type="predicted"/>
<reference evidence="2 3" key="1">
    <citation type="submission" date="2024-06" db="EMBL/GenBank/DDBJ databases">
        <authorList>
            <person name="Kaempfer P."/>
            <person name="Viver T."/>
        </authorList>
    </citation>
    <scope>NUCLEOTIDE SEQUENCE [LARGE SCALE GENOMIC DNA]</scope>
    <source>
        <strain evidence="2 3">ST-75</strain>
    </source>
</reference>
<accession>A0ABW8YCA8</accession>
<dbReference type="PROSITE" id="PS51257">
    <property type="entry name" value="PROKAR_LIPOPROTEIN"/>
    <property type="match status" value="1"/>
</dbReference>
<evidence type="ECO:0000313" key="2">
    <source>
        <dbReference type="EMBL" id="MFL9837653.1"/>
    </source>
</evidence>
<keyword evidence="3" id="KW-1185">Reference proteome</keyword>
<feature type="region of interest" description="Disordered" evidence="1">
    <location>
        <begin position="191"/>
        <end position="229"/>
    </location>
</feature>
<sequence length="229" mass="26294">MKYLKLIILFCFTSLVLSCKDDEKIREAEALRAKEQSEAILKVISENWKFDVPKVTPRVKAKLEGWNEWHSFKSELADKPTGSLTAYRNKVKTIAEKADDLNKNIPAFFDKPQVRSRIMVVVTKIRTLYTYINLDVVQKDKIISAISEITKETISLQNQLDELVKLSEIPKEKGEEDLLKALDTIRMANPDMIPDGKDAKQKLQIKPQNPQFLKPVSPIKRDLKPKSEN</sequence>
<feature type="compositionally biased region" description="Basic and acidic residues" evidence="1">
    <location>
        <begin position="219"/>
        <end position="229"/>
    </location>
</feature>
<evidence type="ECO:0000313" key="3">
    <source>
        <dbReference type="Proteomes" id="UP001629059"/>
    </source>
</evidence>
<dbReference type="RefSeq" id="WP_408074668.1">
    <property type="nucleotide sequence ID" value="NZ_JBELQB010000006.1"/>
</dbReference>
<gene>
    <name evidence="2" type="ORF">ABS768_09110</name>
</gene>
<dbReference type="Proteomes" id="UP001629059">
    <property type="component" value="Unassembled WGS sequence"/>
</dbReference>
<comment type="caution">
    <text evidence="2">The sequence shown here is derived from an EMBL/GenBank/DDBJ whole genome shotgun (WGS) entry which is preliminary data.</text>
</comment>
<organism evidence="2 3">
    <name type="scientific">Flavobacterium rhizophilum</name>
    <dbReference type="NCBI Taxonomy" id="3163296"/>
    <lineage>
        <taxon>Bacteria</taxon>
        <taxon>Pseudomonadati</taxon>
        <taxon>Bacteroidota</taxon>
        <taxon>Flavobacteriia</taxon>
        <taxon>Flavobacteriales</taxon>
        <taxon>Flavobacteriaceae</taxon>
        <taxon>Flavobacterium</taxon>
    </lineage>
</organism>
<protein>
    <recommendedName>
        <fullName evidence="4">Lipoprotein</fullName>
    </recommendedName>
</protein>
<dbReference type="EMBL" id="JBELQB010000006">
    <property type="protein sequence ID" value="MFL9837653.1"/>
    <property type="molecule type" value="Genomic_DNA"/>
</dbReference>
<evidence type="ECO:0008006" key="4">
    <source>
        <dbReference type="Google" id="ProtNLM"/>
    </source>
</evidence>